<dbReference type="KEGG" id="rjg:CCGE525_04450"/>
<dbReference type="AlphaFoldDB" id="A0A387FI06"/>
<proteinExistence type="predicted"/>
<reference evidence="2 3" key="1">
    <citation type="submission" date="2018-10" db="EMBL/GenBank/DDBJ databases">
        <title>Rhizobium etli, R. leguminosarum and a new Rhizobium genospecies from Phaseolus dumosus.</title>
        <authorList>
            <person name="Ramirez-Puebla S.T."/>
            <person name="Rogel-Hernandez M.A."/>
            <person name="Guerrero G."/>
            <person name="Ormeno-Orrillo E."/>
            <person name="Martinez-Romero J.C."/>
            <person name="Negrete-Yankelevich S."/>
            <person name="Martinez-Romero E."/>
        </authorList>
    </citation>
    <scope>NUCLEOTIDE SEQUENCE [LARGE SCALE GENOMIC DNA]</scope>
    <source>
        <strain evidence="2 3">CCGE525</strain>
    </source>
</reference>
<dbReference type="OrthoDB" id="9812754at2"/>
<feature type="domain" description="ABM" evidence="1">
    <location>
        <begin position="4"/>
        <end position="96"/>
    </location>
</feature>
<dbReference type="PANTHER" id="PTHR33336">
    <property type="entry name" value="QUINOL MONOOXYGENASE YGIN-RELATED"/>
    <property type="match status" value="1"/>
</dbReference>
<dbReference type="InterPro" id="IPR050744">
    <property type="entry name" value="AI-2_Isomerase_LsrG"/>
</dbReference>
<dbReference type="GO" id="GO:0004497">
    <property type="term" value="F:monooxygenase activity"/>
    <property type="evidence" value="ECO:0007669"/>
    <property type="project" value="UniProtKB-KW"/>
</dbReference>
<keyword evidence="3" id="KW-1185">Reference proteome</keyword>
<name>A0A387FI06_9HYPH</name>
<dbReference type="Pfam" id="PF03992">
    <property type="entry name" value="ABM"/>
    <property type="match status" value="1"/>
</dbReference>
<dbReference type="PROSITE" id="PS51725">
    <property type="entry name" value="ABM"/>
    <property type="match status" value="1"/>
</dbReference>
<sequence length="97" mass="10727">MSKLVVLGTIEAVAGHSGQLIPLLKAHRARCLRDERGTLSFDIMTSNDDDAKIYIHEVYQDAAAFELHLNSPSIKQWREETAGLVAKVLVQKATPVE</sequence>
<gene>
    <name evidence="2" type="ORF">CCGE525_04450</name>
</gene>
<dbReference type="EMBL" id="CP032694">
    <property type="protein sequence ID" value="AYG58149.1"/>
    <property type="molecule type" value="Genomic_DNA"/>
</dbReference>
<dbReference type="InterPro" id="IPR011008">
    <property type="entry name" value="Dimeric_a/b-barrel"/>
</dbReference>
<dbReference type="InterPro" id="IPR007138">
    <property type="entry name" value="ABM_dom"/>
</dbReference>
<dbReference type="RefSeq" id="WP_120703231.1">
    <property type="nucleotide sequence ID" value="NZ_CP032694.1"/>
</dbReference>
<evidence type="ECO:0000313" key="3">
    <source>
        <dbReference type="Proteomes" id="UP000282195"/>
    </source>
</evidence>
<accession>A0A387FI06</accession>
<evidence type="ECO:0000259" key="1">
    <source>
        <dbReference type="PROSITE" id="PS51725"/>
    </source>
</evidence>
<dbReference type="Proteomes" id="UP000282195">
    <property type="component" value="Chromosome"/>
</dbReference>
<dbReference type="SUPFAM" id="SSF54909">
    <property type="entry name" value="Dimeric alpha+beta barrel"/>
    <property type="match status" value="1"/>
</dbReference>
<keyword evidence="2" id="KW-0503">Monooxygenase</keyword>
<organism evidence="2 3">
    <name type="scientific">Rhizobium jaguaris</name>
    <dbReference type="NCBI Taxonomy" id="1312183"/>
    <lineage>
        <taxon>Bacteria</taxon>
        <taxon>Pseudomonadati</taxon>
        <taxon>Pseudomonadota</taxon>
        <taxon>Alphaproteobacteria</taxon>
        <taxon>Hyphomicrobiales</taxon>
        <taxon>Rhizobiaceae</taxon>
        <taxon>Rhizobium/Agrobacterium group</taxon>
        <taxon>Rhizobium</taxon>
    </lineage>
</organism>
<protein>
    <submittedName>
        <fullName evidence="2">Antibiotic biosynthesis monooxygenase</fullName>
    </submittedName>
</protein>
<dbReference type="PANTHER" id="PTHR33336:SF3">
    <property type="entry name" value="ABM DOMAIN-CONTAINING PROTEIN"/>
    <property type="match status" value="1"/>
</dbReference>
<evidence type="ECO:0000313" key="2">
    <source>
        <dbReference type="EMBL" id="AYG58149.1"/>
    </source>
</evidence>
<keyword evidence="2" id="KW-0560">Oxidoreductase</keyword>
<dbReference type="Gene3D" id="3.30.70.100">
    <property type="match status" value="1"/>
</dbReference>